<organism evidence="1 2">
    <name type="scientific">Gigaspora margarita</name>
    <dbReference type="NCBI Taxonomy" id="4874"/>
    <lineage>
        <taxon>Eukaryota</taxon>
        <taxon>Fungi</taxon>
        <taxon>Fungi incertae sedis</taxon>
        <taxon>Mucoromycota</taxon>
        <taxon>Glomeromycotina</taxon>
        <taxon>Glomeromycetes</taxon>
        <taxon>Diversisporales</taxon>
        <taxon>Gigasporaceae</taxon>
        <taxon>Gigaspora</taxon>
    </lineage>
</organism>
<comment type="caution">
    <text evidence="1">The sequence shown here is derived from an EMBL/GenBank/DDBJ whole genome shotgun (WGS) entry which is preliminary data.</text>
</comment>
<keyword evidence="2" id="KW-1185">Reference proteome</keyword>
<name>A0ABN7UHM9_GIGMA</name>
<accession>A0ABN7UHM9</accession>
<evidence type="ECO:0000313" key="1">
    <source>
        <dbReference type="EMBL" id="CAG8575634.1"/>
    </source>
</evidence>
<protein>
    <submittedName>
        <fullName evidence="1">35196_t:CDS:1</fullName>
    </submittedName>
</protein>
<evidence type="ECO:0000313" key="2">
    <source>
        <dbReference type="Proteomes" id="UP000789901"/>
    </source>
</evidence>
<proteinExistence type="predicted"/>
<gene>
    <name evidence="1" type="ORF">GMARGA_LOCUS5705</name>
</gene>
<dbReference type="EMBL" id="CAJVQB010002456">
    <property type="protein sequence ID" value="CAG8575634.1"/>
    <property type="molecule type" value="Genomic_DNA"/>
</dbReference>
<dbReference type="Proteomes" id="UP000789901">
    <property type="component" value="Unassembled WGS sequence"/>
</dbReference>
<reference evidence="1 2" key="1">
    <citation type="submission" date="2021-06" db="EMBL/GenBank/DDBJ databases">
        <authorList>
            <person name="Kallberg Y."/>
            <person name="Tangrot J."/>
            <person name="Rosling A."/>
        </authorList>
    </citation>
    <scope>NUCLEOTIDE SEQUENCE [LARGE SCALE GENOMIC DNA]</scope>
    <source>
        <strain evidence="1 2">120-4 pot B 10/14</strain>
    </source>
</reference>
<sequence length="40" mass="4520">MSIHRLNVSPYSLNLHNDLLLACTSLYYSDEIQEIAASSH</sequence>